<dbReference type="Gene3D" id="3.30.565.10">
    <property type="entry name" value="Histidine kinase-like ATPase, C-terminal domain"/>
    <property type="match status" value="1"/>
</dbReference>
<dbReference type="CDD" id="cd00082">
    <property type="entry name" value="HisKA"/>
    <property type="match status" value="1"/>
</dbReference>
<dbReference type="Pfam" id="PF13426">
    <property type="entry name" value="PAS_9"/>
    <property type="match status" value="1"/>
</dbReference>
<dbReference type="PROSITE" id="PS50109">
    <property type="entry name" value="HIS_KIN"/>
    <property type="match status" value="1"/>
</dbReference>
<evidence type="ECO:0000259" key="9">
    <source>
        <dbReference type="PROSITE" id="PS50112"/>
    </source>
</evidence>
<evidence type="ECO:0000256" key="5">
    <source>
        <dbReference type="ARBA" id="ARBA00022777"/>
    </source>
</evidence>
<dbReference type="SUPFAM" id="SSF55785">
    <property type="entry name" value="PYP-like sensor domain (PAS domain)"/>
    <property type="match status" value="4"/>
</dbReference>
<sequence length="759" mass="86690">MNMDKDPVNNIPELFDMFFNESRDGLILLDAPTGIIKLVNPEFQNQIGLPLEKIIGKPIWNLRPPQDRSLGKALYQQRFNSNVKLSTHEVIYQRGDKTKIVVELLSKLLEYDGKKHLIIITRDVTASKQIGRISRITQFAVDNAGDVIIWLDSLGNIVYANKSTTKLLGYSKEALLSMAIWDLDMNITPSIWEKYSAASGETFSDMKETLFKAKNNLLIPISIAVNRLVYEGVTYNCIFARDLSESKRTEEALLRTQFAFDHAADAIFWLDDQGQFIYSNNATTELLGYSKRELYHMRIDYIDINFPRSSWESEFQQLKKDNYGYIETLYRTKKCNFIPVSVMGNYLNYAGKDFNCCFVRDLSEIKQVDKAYRMAQFAIDTSGDAIFWLDRNGKILYSNRATTELLGYSSTQLSNMTINELDPTVVLEEWPSRFDALKSLGSDVVESVLKTKDGTILPVSIMGNYLNYDGKEYNFVFVRDISERLKIEEALRQQQALLEKTVLERTSELTNTNSLLQVEITERKNAEKKLEKLLKEEALLRQEIENQMAQRIEFSRALVHELKTPLTPILGASAILAKNFTEEPWHSVALNIENGAQNLNKRVDELLDVARGEIGILSIKPNWFDPLKLLNELSNYVAPEASLNKQVFVTELPDKLPLVWADKERLQQIVLNFLDNAFKYTPRNGQVTLRAYTCSNNLVIEVQDTGPGILEEEKARIFKAYARFKKQCRRESGLGLGLALAAMIVELHKGKIWCDSIGN</sequence>
<dbReference type="SUPFAM" id="SSF47384">
    <property type="entry name" value="Homodimeric domain of signal transducing histidine kinase"/>
    <property type="match status" value="1"/>
</dbReference>
<evidence type="ECO:0000256" key="3">
    <source>
        <dbReference type="ARBA" id="ARBA00022553"/>
    </source>
</evidence>
<dbReference type="Pfam" id="PF13188">
    <property type="entry name" value="PAS_8"/>
    <property type="match status" value="1"/>
</dbReference>
<dbReference type="SUPFAM" id="SSF55874">
    <property type="entry name" value="ATPase domain of HSP90 chaperone/DNA topoisomerase II/histidine kinase"/>
    <property type="match status" value="1"/>
</dbReference>
<name>D2BG16_DEHMV</name>
<comment type="catalytic activity">
    <reaction evidence="1">
        <text>ATP + protein L-histidine = ADP + protein N-phospho-L-histidine.</text>
        <dbReference type="EC" id="2.7.13.3"/>
    </reaction>
</comment>
<dbReference type="NCBIfam" id="TIGR00229">
    <property type="entry name" value="sensory_box"/>
    <property type="match status" value="4"/>
</dbReference>
<keyword evidence="4" id="KW-0808">Transferase</keyword>
<keyword evidence="7" id="KW-0175">Coiled coil</keyword>
<evidence type="ECO:0000259" key="8">
    <source>
        <dbReference type="PROSITE" id="PS50109"/>
    </source>
</evidence>
<dbReference type="InterPro" id="IPR004358">
    <property type="entry name" value="Sig_transdc_His_kin-like_C"/>
</dbReference>
<dbReference type="InterPro" id="IPR000014">
    <property type="entry name" value="PAS"/>
</dbReference>
<dbReference type="GO" id="GO:0006355">
    <property type="term" value="P:regulation of DNA-templated transcription"/>
    <property type="evidence" value="ECO:0007669"/>
    <property type="project" value="InterPro"/>
</dbReference>
<dbReference type="CDD" id="cd00075">
    <property type="entry name" value="HATPase"/>
    <property type="match status" value="1"/>
</dbReference>
<dbReference type="EC" id="2.7.13.3" evidence="2"/>
<dbReference type="Proteomes" id="UP000002506">
    <property type="component" value="Chromosome"/>
</dbReference>
<evidence type="ECO:0000256" key="4">
    <source>
        <dbReference type="ARBA" id="ARBA00022679"/>
    </source>
</evidence>
<dbReference type="Pfam" id="PF00512">
    <property type="entry name" value="HisKA"/>
    <property type="match status" value="1"/>
</dbReference>
<dbReference type="HOGENOM" id="CLU_021201_0_0_0"/>
<protein>
    <recommendedName>
        <fullName evidence="2">histidine kinase</fullName>
        <ecNumber evidence="2">2.7.13.3</ecNumber>
    </recommendedName>
</protein>
<evidence type="ECO:0000256" key="7">
    <source>
        <dbReference type="SAM" id="Coils"/>
    </source>
</evidence>
<feature type="domain" description="PAS" evidence="9">
    <location>
        <begin position="140"/>
        <end position="177"/>
    </location>
</feature>
<dbReference type="InterPro" id="IPR005467">
    <property type="entry name" value="His_kinase_dom"/>
</dbReference>
<dbReference type="InterPro" id="IPR035965">
    <property type="entry name" value="PAS-like_dom_sf"/>
</dbReference>
<dbReference type="SMART" id="SM00091">
    <property type="entry name" value="PAS"/>
    <property type="match status" value="4"/>
</dbReference>
<dbReference type="InterPro" id="IPR013767">
    <property type="entry name" value="PAS_fold"/>
</dbReference>
<keyword evidence="6" id="KW-0902">Two-component regulatory system</keyword>
<dbReference type="Pfam" id="PF00989">
    <property type="entry name" value="PAS"/>
    <property type="match status" value="2"/>
</dbReference>
<feature type="domain" description="PAS" evidence="9">
    <location>
        <begin position="371"/>
        <end position="413"/>
    </location>
</feature>
<dbReference type="PRINTS" id="PR00344">
    <property type="entry name" value="BCTRLSENSOR"/>
</dbReference>
<keyword evidence="3" id="KW-0597">Phosphoprotein</keyword>
<dbReference type="RefSeq" id="WP_012881442.1">
    <property type="nucleotide sequence ID" value="NC_013552.1"/>
</dbReference>
<dbReference type="InterPro" id="IPR036890">
    <property type="entry name" value="HATPase_C_sf"/>
</dbReference>
<dbReference type="InterPro" id="IPR003661">
    <property type="entry name" value="HisK_dim/P_dom"/>
</dbReference>
<dbReference type="GO" id="GO:0000155">
    <property type="term" value="F:phosphorelay sensor kinase activity"/>
    <property type="evidence" value="ECO:0007669"/>
    <property type="project" value="InterPro"/>
</dbReference>
<dbReference type="Gene3D" id="1.10.287.130">
    <property type="match status" value="1"/>
</dbReference>
<dbReference type="eggNOG" id="COG2205">
    <property type="taxonomic scope" value="Bacteria"/>
</dbReference>
<dbReference type="CDD" id="cd00130">
    <property type="entry name" value="PAS"/>
    <property type="match status" value="3"/>
</dbReference>
<feature type="domain" description="PAS" evidence="9">
    <location>
        <begin position="250"/>
        <end position="294"/>
    </location>
</feature>
<reference evidence="10 11" key="1">
    <citation type="journal article" date="2009" name="PLoS Genet.">
        <title>Localized plasticity in the streamlined genomes of vinyl chloride respiring Dehalococcoides.</title>
        <authorList>
            <person name="McMurdie P.J."/>
            <person name="Behrens S.F."/>
            <person name="Muller J.A."/>
            <person name="Goke J."/>
            <person name="Ritalahti K.M."/>
            <person name="Wagner R."/>
            <person name="Goltsman E."/>
            <person name="Lapidus A."/>
            <person name="Holmes S."/>
            <person name="Loffler F.E."/>
            <person name="Spormann A.M."/>
        </authorList>
    </citation>
    <scope>NUCLEOTIDE SEQUENCE [LARGE SCALE GENOMIC DNA]</scope>
    <source>
        <strain evidence="10 11">VS</strain>
    </source>
</reference>
<dbReference type="EMBL" id="CP001827">
    <property type="protein sequence ID" value="ACZ61266.1"/>
    <property type="molecule type" value="Genomic_DNA"/>
</dbReference>
<feature type="domain" description="PAS" evidence="9">
    <location>
        <begin position="11"/>
        <end position="82"/>
    </location>
</feature>
<organism evidence="10 11">
    <name type="scientific">Dehalococcoides mccartyi (strain VS)</name>
    <dbReference type="NCBI Taxonomy" id="311424"/>
    <lineage>
        <taxon>Bacteria</taxon>
        <taxon>Bacillati</taxon>
        <taxon>Chloroflexota</taxon>
        <taxon>Dehalococcoidia</taxon>
        <taxon>Dehalococcoidales</taxon>
        <taxon>Dehalococcoidaceae</taxon>
        <taxon>Dehalococcoides</taxon>
    </lineage>
</organism>
<evidence type="ECO:0000313" key="11">
    <source>
        <dbReference type="Proteomes" id="UP000002506"/>
    </source>
</evidence>
<feature type="domain" description="Histidine kinase" evidence="8">
    <location>
        <begin position="557"/>
        <end position="759"/>
    </location>
</feature>
<dbReference type="KEGG" id="dev:DhcVS_93"/>
<dbReference type="SMART" id="SM00388">
    <property type="entry name" value="HisKA"/>
    <property type="match status" value="1"/>
</dbReference>
<feature type="coiled-coil region" evidence="7">
    <location>
        <begin position="516"/>
        <end position="550"/>
    </location>
</feature>
<keyword evidence="5 10" id="KW-0418">Kinase</keyword>
<gene>
    <name evidence="10" type="primary">rdhC</name>
    <name evidence="10" type="ordered locus">DhcVS_93</name>
</gene>
<evidence type="ECO:0000256" key="6">
    <source>
        <dbReference type="ARBA" id="ARBA00023012"/>
    </source>
</evidence>
<proteinExistence type="predicted"/>
<evidence type="ECO:0000313" key="10">
    <source>
        <dbReference type="EMBL" id="ACZ61266.1"/>
    </source>
</evidence>
<dbReference type="InterPro" id="IPR036097">
    <property type="entry name" value="HisK_dim/P_sf"/>
</dbReference>
<dbReference type="SMART" id="SM00387">
    <property type="entry name" value="HATPase_c"/>
    <property type="match status" value="1"/>
</dbReference>
<dbReference type="PROSITE" id="PS50112">
    <property type="entry name" value="PAS"/>
    <property type="match status" value="4"/>
</dbReference>
<dbReference type="AlphaFoldDB" id="D2BG16"/>
<evidence type="ECO:0000256" key="2">
    <source>
        <dbReference type="ARBA" id="ARBA00012438"/>
    </source>
</evidence>
<accession>D2BG16</accession>
<dbReference type="InterPro" id="IPR003594">
    <property type="entry name" value="HATPase_dom"/>
</dbReference>
<dbReference type="Pfam" id="PF02518">
    <property type="entry name" value="HATPase_c"/>
    <property type="match status" value="1"/>
</dbReference>
<dbReference type="PANTHER" id="PTHR43047">
    <property type="entry name" value="TWO-COMPONENT HISTIDINE PROTEIN KINASE"/>
    <property type="match status" value="1"/>
</dbReference>
<dbReference type="Gene3D" id="3.30.450.20">
    <property type="entry name" value="PAS domain"/>
    <property type="match status" value="4"/>
</dbReference>
<evidence type="ECO:0000256" key="1">
    <source>
        <dbReference type="ARBA" id="ARBA00000085"/>
    </source>
</evidence>